<dbReference type="PROSITE" id="PS50056">
    <property type="entry name" value="TYR_PHOSPHATASE_2"/>
    <property type="match status" value="1"/>
</dbReference>
<dbReference type="Gene3D" id="3.90.190.10">
    <property type="entry name" value="Protein tyrosine phosphatase superfamily"/>
    <property type="match status" value="1"/>
</dbReference>
<dbReference type="AlphaFoldDB" id="A0A183H977"/>
<protein>
    <submittedName>
        <fullName evidence="5">Tyrosine-protein phosphatase domain-containing protein</fullName>
    </submittedName>
</protein>
<keyword evidence="4" id="KW-1185">Reference proteome</keyword>
<evidence type="ECO:0000259" key="1">
    <source>
        <dbReference type="PROSITE" id="PS50055"/>
    </source>
</evidence>
<dbReference type="STRING" id="387005.A0A183H977"/>
<feature type="domain" description="Tyrosine-protein phosphatase" evidence="1">
    <location>
        <begin position="1"/>
        <end position="116"/>
    </location>
</feature>
<reference evidence="3 4" key="2">
    <citation type="submission" date="2018-11" db="EMBL/GenBank/DDBJ databases">
        <authorList>
            <consortium name="Pathogen Informatics"/>
        </authorList>
    </citation>
    <scope>NUCLEOTIDE SEQUENCE [LARGE SCALE GENOMIC DNA]</scope>
</reference>
<dbReference type="PROSITE" id="PS50055">
    <property type="entry name" value="TYR_PHOSPHATASE_PTP"/>
    <property type="match status" value="1"/>
</dbReference>
<evidence type="ECO:0000313" key="4">
    <source>
        <dbReference type="Proteomes" id="UP000267606"/>
    </source>
</evidence>
<dbReference type="InterPro" id="IPR000387">
    <property type="entry name" value="Tyr_Pase_dom"/>
</dbReference>
<dbReference type="WBParaSite" id="OFLC_0000403801-mRNA-1">
    <property type="protein sequence ID" value="OFLC_0000403801-mRNA-1"/>
    <property type="gene ID" value="OFLC_0000403801"/>
</dbReference>
<evidence type="ECO:0000313" key="5">
    <source>
        <dbReference type="WBParaSite" id="OFLC_0000403801-mRNA-1"/>
    </source>
</evidence>
<dbReference type="EMBL" id="UZAJ01002917">
    <property type="protein sequence ID" value="VDO38675.1"/>
    <property type="molecule type" value="Genomic_DNA"/>
</dbReference>
<evidence type="ECO:0000313" key="3">
    <source>
        <dbReference type="EMBL" id="VDO38675.1"/>
    </source>
</evidence>
<sequence>MRYNKWTHEKTISPVLLVKMITVMETMNEKERKPIVVHGSQGIRRTAVFVITSLLIRQVRPSGLIIYVTFSRKQESIAKTRRMSVLKAAMAVCRRRYGVLRFVADYRLALQSALCYAKECDLIKNEKTFMDAINVSESPSCNRFANETIFV</sequence>
<dbReference type="InterPro" id="IPR029021">
    <property type="entry name" value="Prot-tyrosine_phosphatase-like"/>
</dbReference>
<name>A0A183H977_9BILA</name>
<reference evidence="5" key="1">
    <citation type="submission" date="2016-06" db="UniProtKB">
        <authorList>
            <consortium name="WormBaseParasite"/>
        </authorList>
    </citation>
    <scope>IDENTIFICATION</scope>
</reference>
<dbReference type="SUPFAM" id="SSF52799">
    <property type="entry name" value="(Phosphotyrosine protein) phosphatases II"/>
    <property type="match status" value="1"/>
</dbReference>
<accession>A0A183H977</accession>
<evidence type="ECO:0000259" key="2">
    <source>
        <dbReference type="PROSITE" id="PS50056"/>
    </source>
</evidence>
<proteinExistence type="predicted"/>
<dbReference type="Proteomes" id="UP000267606">
    <property type="component" value="Unassembled WGS sequence"/>
</dbReference>
<organism evidence="5">
    <name type="scientific">Onchocerca flexuosa</name>
    <dbReference type="NCBI Taxonomy" id="387005"/>
    <lineage>
        <taxon>Eukaryota</taxon>
        <taxon>Metazoa</taxon>
        <taxon>Ecdysozoa</taxon>
        <taxon>Nematoda</taxon>
        <taxon>Chromadorea</taxon>
        <taxon>Rhabditida</taxon>
        <taxon>Spirurina</taxon>
        <taxon>Spiruromorpha</taxon>
        <taxon>Filarioidea</taxon>
        <taxon>Onchocercidae</taxon>
        <taxon>Onchocerca</taxon>
    </lineage>
</organism>
<dbReference type="InterPro" id="IPR000242">
    <property type="entry name" value="PTP_cat"/>
</dbReference>
<dbReference type="Pfam" id="PF00102">
    <property type="entry name" value="Y_phosphatase"/>
    <property type="match status" value="1"/>
</dbReference>
<dbReference type="GO" id="GO:0004725">
    <property type="term" value="F:protein tyrosine phosphatase activity"/>
    <property type="evidence" value="ECO:0007669"/>
    <property type="project" value="InterPro"/>
</dbReference>
<gene>
    <name evidence="3" type="ORF">OFLC_LOCUS4039</name>
</gene>
<feature type="domain" description="Tyrosine specific protein phosphatases" evidence="2">
    <location>
        <begin position="18"/>
        <end position="107"/>
    </location>
</feature>